<keyword evidence="2" id="KW-0067">ATP-binding</keyword>
<proteinExistence type="predicted"/>
<keyword evidence="5" id="KW-1185">Reference proteome</keyword>
<accession>A0AAV9CX28</accession>
<dbReference type="GO" id="GO:0004540">
    <property type="term" value="F:RNA nuclease activity"/>
    <property type="evidence" value="ECO:0007669"/>
    <property type="project" value="InterPro"/>
</dbReference>
<dbReference type="InterPro" id="IPR011009">
    <property type="entry name" value="Kinase-like_dom_sf"/>
</dbReference>
<dbReference type="GO" id="GO:0006397">
    <property type="term" value="P:mRNA processing"/>
    <property type="evidence" value="ECO:0007669"/>
    <property type="project" value="InterPro"/>
</dbReference>
<dbReference type="PROSITE" id="PS51392">
    <property type="entry name" value="KEN"/>
    <property type="match status" value="1"/>
</dbReference>
<reference evidence="4" key="1">
    <citation type="journal article" date="2023" name="Nat. Commun.">
        <title>Diploid and tetraploid genomes of Acorus and the evolution of monocots.</title>
        <authorList>
            <person name="Ma L."/>
            <person name="Liu K.W."/>
            <person name="Li Z."/>
            <person name="Hsiao Y.Y."/>
            <person name="Qi Y."/>
            <person name="Fu T."/>
            <person name="Tang G.D."/>
            <person name="Zhang D."/>
            <person name="Sun W.H."/>
            <person name="Liu D.K."/>
            <person name="Li Y."/>
            <person name="Chen G.Z."/>
            <person name="Liu X.D."/>
            <person name="Liao X.Y."/>
            <person name="Jiang Y.T."/>
            <person name="Yu X."/>
            <person name="Hao Y."/>
            <person name="Huang J."/>
            <person name="Zhao X.W."/>
            <person name="Ke S."/>
            <person name="Chen Y.Y."/>
            <person name="Wu W.L."/>
            <person name="Hsu J.L."/>
            <person name="Lin Y.F."/>
            <person name="Huang M.D."/>
            <person name="Li C.Y."/>
            <person name="Huang L."/>
            <person name="Wang Z.W."/>
            <person name="Zhao X."/>
            <person name="Zhong W.Y."/>
            <person name="Peng D.H."/>
            <person name="Ahmad S."/>
            <person name="Lan S."/>
            <person name="Zhang J.S."/>
            <person name="Tsai W.C."/>
            <person name="Van de Peer Y."/>
            <person name="Liu Z.J."/>
        </authorList>
    </citation>
    <scope>NUCLEOTIDE SEQUENCE</scope>
    <source>
        <strain evidence="4">CP</strain>
    </source>
</reference>
<reference evidence="4" key="2">
    <citation type="submission" date="2023-06" db="EMBL/GenBank/DDBJ databases">
        <authorList>
            <person name="Ma L."/>
            <person name="Liu K.-W."/>
            <person name="Li Z."/>
            <person name="Hsiao Y.-Y."/>
            <person name="Qi Y."/>
            <person name="Fu T."/>
            <person name="Tang G."/>
            <person name="Zhang D."/>
            <person name="Sun W.-H."/>
            <person name="Liu D.-K."/>
            <person name="Li Y."/>
            <person name="Chen G.-Z."/>
            <person name="Liu X.-D."/>
            <person name="Liao X.-Y."/>
            <person name="Jiang Y.-T."/>
            <person name="Yu X."/>
            <person name="Hao Y."/>
            <person name="Huang J."/>
            <person name="Zhao X.-W."/>
            <person name="Ke S."/>
            <person name="Chen Y.-Y."/>
            <person name="Wu W.-L."/>
            <person name="Hsu J.-L."/>
            <person name="Lin Y.-F."/>
            <person name="Huang M.-D."/>
            <person name="Li C.-Y."/>
            <person name="Huang L."/>
            <person name="Wang Z.-W."/>
            <person name="Zhao X."/>
            <person name="Zhong W.-Y."/>
            <person name="Peng D.-H."/>
            <person name="Ahmad S."/>
            <person name="Lan S."/>
            <person name="Zhang J.-S."/>
            <person name="Tsai W.-C."/>
            <person name="Van De Peer Y."/>
            <person name="Liu Z.-J."/>
        </authorList>
    </citation>
    <scope>NUCLEOTIDE SEQUENCE</scope>
    <source>
        <strain evidence="4">CP</strain>
        <tissue evidence="4">Leaves</tissue>
    </source>
</reference>
<evidence type="ECO:0000313" key="5">
    <source>
        <dbReference type="Proteomes" id="UP001180020"/>
    </source>
</evidence>
<keyword evidence="1" id="KW-0547">Nucleotide-binding</keyword>
<dbReference type="SUPFAM" id="SSF56112">
    <property type="entry name" value="Protein kinase-like (PK-like)"/>
    <property type="match status" value="1"/>
</dbReference>
<dbReference type="InterPro" id="IPR038357">
    <property type="entry name" value="KEN_sf"/>
</dbReference>
<dbReference type="EMBL" id="JAUJYO010000017">
    <property type="protein sequence ID" value="KAK1292523.1"/>
    <property type="molecule type" value="Genomic_DNA"/>
</dbReference>
<organism evidence="4 5">
    <name type="scientific">Acorus calamus</name>
    <name type="common">Sweet flag</name>
    <dbReference type="NCBI Taxonomy" id="4465"/>
    <lineage>
        <taxon>Eukaryota</taxon>
        <taxon>Viridiplantae</taxon>
        <taxon>Streptophyta</taxon>
        <taxon>Embryophyta</taxon>
        <taxon>Tracheophyta</taxon>
        <taxon>Spermatophyta</taxon>
        <taxon>Magnoliopsida</taxon>
        <taxon>Liliopsida</taxon>
        <taxon>Acoraceae</taxon>
        <taxon>Acorus</taxon>
    </lineage>
</organism>
<feature type="domain" description="KEN" evidence="3">
    <location>
        <begin position="237"/>
        <end position="371"/>
    </location>
</feature>
<dbReference type="GO" id="GO:0005524">
    <property type="term" value="F:ATP binding"/>
    <property type="evidence" value="ECO:0007669"/>
    <property type="project" value="UniProtKB-KW"/>
</dbReference>
<name>A0AAV9CX28_ACOCL</name>
<dbReference type="InterPro" id="IPR010513">
    <property type="entry name" value="KEN_dom"/>
</dbReference>
<evidence type="ECO:0000259" key="3">
    <source>
        <dbReference type="PROSITE" id="PS51392"/>
    </source>
</evidence>
<comment type="caution">
    <text evidence="4">The sequence shown here is derived from an EMBL/GenBank/DDBJ whole genome shotgun (WGS) entry which is preliminary data.</text>
</comment>
<dbReference type="Proteomes" id="UP001180020">
    <property type="component" value="Unassembled WGS sequence"/>
</dbReference>
<dbReference type="Gene3D" id="1.20.1440.180">
    <property type="entry name" value="KEN domain"/>
    <property type="match status" value="1"/>
</dbReference>
<evidence type="ECO:0000313" key="4">
    <source>
        <dbReference type="EMBL" id="KAK1292523.1"/>
    </source>
</evidence>
<gene>
    <name evidence="4" type="ORF">QJS10_CPB17g02399</name>
</gene>
<dbReference type="Pfam" id="PF06479">
    <property type="entry name" value="Ribonuc_2-5A"/>
    <property type="match status" value="1"/>
</dbReference>
<dbReference type="Gene3D" id="1.10.510.10">
    <property type="entry name" value="Transferase(Phosphotransferase) domain 1"/>
    <property type="match status" value="1"/>
</dbReference>
<dbReference type="AlphaFoldDB" id="A0AAV9CX28"/>
<protein>
    <recommendedName>
        <fullName evidence="3">KEN domain-containing protein</fullName>
    </recommendedName>
</protein>
<evidence type="ECO:0000256" key="1">
    <source>
        <dbReference type="ARBA" id="ARBA00022741"/>
    </source>
</evidence>
<sequence length="371" mass="43267">MEMKMCAKFKLDAQCNSMDDVSGQMLDGRMTYMAEGSDFHVKKINLLISDTDYATDYFKLMSKIHHRNCLRTEYITSAFKDGLSFIVFQWSQGNLEKYLTDEGTNCHEQVLYRGKSYSQPSVQGRELIKGIISGLIYLHKSGLVHGGLTKESTRVVEVDGNPVILLNEIDVFSQEIKKRKKELEKDWERAADIIECFNEKQTNGVIYEMAEFIDNLKNPLIEKNELFFHHHPYTMISSTLTKYIVVYFERMNSFPKLRSTLNSLVTVDSIDNELVSMEYDSWTGKIHKKISRDLDMKSYRYNDSASELSRLWRASICHFDKFTNDTKVALHIRNVHDIHMYFRTEFPRLLTYMHRASIQESVTILEGETLE</sequence>
<evidence type="ECO:0000256" key="2">
    <source>
        <dbReference type="ARBA" id="ARBA00022840"/>
    </source>
</evidence>